<keyword evidence="3" id="KW-0378">Hydrolase</keyword>
<evidence type="ECO:0000256" key="2">
    <source>
        <dbReference type="ARBA" id="ARBA00022759"/>
    </source>
</evidence>
<evidence type="ECO:0000313" key="7">
    <source>
        <dbReference type="Proteomes" id="UP001637994"/>
    </source>
</evidence>
<comment type="caution">
    <text evidence="6">The sequence shown here is derived from an EMBL/GenBank/DDBJ whole genome shotgun (WGS) entry which is preliminary data.</text>
</comment>
<keyword evidence="2" id="KW-0255">Endonuclease</keyword>
<dbReference type="Gene3D" id="3.40.10.10">
    <property type="entry name" value="DNA Methylphosphotriester Repair Domain"/>
    <property type="match status" value="1"/>
</dbReference>
<sequence length="228" mass="26008">MLRKILIYLCLALSLSSCDLENQPSKVEENQSPYVKAQVIQIIDGDTIRVNINGNIEKVRFVGINTPEIANRDHPDEFMGPEAKDFTEKALKDREIYLEKDISDRDKYDRLLRYIWLEKPVVNPNTDDIGKKTLNGILVKEGLAFSNFYKPDTKYQDQLEALEDQAKDKAIGIWSDGKKNAKKKVKANKNSGLYHLEGSHGYKNTKDKNAIIFDSEEEAKKAGFRPAK</sequence>
<dbReference type="Proteomes" id="UP001637994">
    <property type="component" value="Unassembled WGS sequence"/>
</dbReference>
<dbReference type="EMBL" id="JBGMEF010000019">
    <property type="protein sequence ID" value="MFO3667265.1"/>
    <property type="molecule type" value="Genomic_DNA"/>
</dbReference>
<feature type="chain" id="PRO_5045892412" evidence="4">
    <location>
        <begin position="20"/>
        <end position="228"/>
    </location>
</feature>
<evidence type="ECO:0000259" key="5">
    <source>
        <dbReference type="PROSITE" id="PS50830"/>
    </source>
</evidence>
<feature type="signal peptide" evidence="4">
    <location>
        <begin position="1"/>
        <end position="19"/>
    </location>
</feature>
<reference evidence="6 7" key="1">
    <citation type="journal article" date="2025" name="Anaerobe">
        <title>Description of Anaerococcus kampingiae sp. nov., Anaerococcus groningensis sp. nov., Anaerococcus martiniensis sp. nov., and Anaerococcus cruorum sp. nov., isolated from human clinical specimens.</title>
        <authorList>
            <person name="Boiten K.E."/>
            <person name="Meijer J."/>
            <person name="van Wezel E.M."/>
            <person name="Veloo A.C.M."/>
        </authorList>
    </citation>
    <scope>NUCLEOTIDE SEQUENCE [LARGE SCALE GENOMIC DNA]</scope>
    <source>
        <strain evidence="6 7">ENR0874</strain>
    </source>
</reference>
<dbReference type="SUPFAM" id="SSF57884">
    <property type="entry name" value="Ada DNA repair protein, N-terminal domain (N-Ada 10)"/>
    <property type="match status" value="1"/>
</dbReference>
<evidence type="ECO:0000256" key="3">
    <source>
        <dbReference type="ARBA" id="ARBA00022801"/>
    </source>
</evidence>
<proteinExistence type="predicted"/>
<keyword evidence="7" id="KW-1185">Reference proteome</keyword>
<dbReference type="InterPro" id="IPR035451">
    <property type="entry name" value="Ada-like_dom_sf"/>
</dbReference>
<dbReference type="Gene3D" id="2.40.50.90">
    <property type="match status" value="1"/>
</dbReference>
<dbReference type="Pfam" id="PF00565">
    <property type="entry name" value="SNase"/>
    <property type="match status" value="1"/>
</dbReference>
<dbReference type="PROSITE" id="PS50830">
    <property type="entry name" value="TNASE_3"/>
    <property type="match status" value="1"/>
</dbReference>
<keyword evidence="4" id="KW-0732">Signal</keyword>
<dbReference type="InterPro" id="IPR016071">
    <property type="entry name" value="Staphylococal_nuclease_OB-fold"/>
</dbReference>
<dbReference type="SMART" id="SM00318">
    <property type="entry name" value="SNc"/>
    <property type="match status" value="1"/>
</dbReference>
<dbReference type="PANTHER" id="PTHR12302">
    <property type="entry name" value="EBNA2 BINDING PROTEIN P100"/>
    <property type="match status" value="1"/>
</dbReference>
<evidence type="ECO:0000313" key="6">
    <source>
        <dbReference type="EMBL" id="MFO3667265.1"/>
    </source>
</evidence>
<gene>
    <name evidence="6" type="ORF">ACCQ42_05720</name>
</gene>
<name>A0ABW9MD69_9FIRM</name>
<evidence type="ECO:0000256" key="1">
    <source>
        <dbReference type="ARBA" id="ARBA00022722"/>
    </source>
</evidence>
<keyword evidence="1" id="KW-0540">Nuclease</keyword>
<accession>A0ABW9MD69</accession>
<organism evidence="6 7">
    <name type="scientific">Anaerococcus kampingae</name>
    <dbReference type="NCBI Taxonomy" id="3115614"/>
    <lineage>
        <taxon>Bacteria</taxon>
        <taxon>Bacillati</taxon>
        <taxon>Bacillota</taxon>
        <taxon>Tissierellia</taxon>
        <taxon>Tissierellales</taxon>
        <taxon>Peptoniphilaceae</taxon>
        <taxon>Anaerococcus</taxon>
    </lineage>
</organism>
<dbReference type="RefSeq" id="WP_410035614.1">
    <property type="nucleotide sequence ID" value="NZ_JBGMEF010000019.1"/>
</dbReference>
<protein>
    <submittedName>
        <fullName evidence="6">Thermonuclease family protein</fullName>
    </submittedName>
</protein>
<dbReference type="InterPro" id="IPR035437">
    <property type="entry name" value="SNase_OB-fold_sf"/>
</dbReference>
<evidence type="ECO:0000256" key="4">
    <source>
        <dbReference type="SAM" id="SignalP"/>
    </source>
</evidence>
<dbReference type="SUPFAM" id="SSF50199">
    <property type="entry name" value="Staphylococcal nuclease"/>
    <property type="match status" value="1"/>
</dbReference>
<dbReference type="PANTHER" id="PTHR12302:SF3">
    <property type="entry name" value="SERINE_THREONINE-PROTEIN KINASE 31"/>
    <property type="match status" value="1"/>
</dbReference>
<dbReference type="PROSITE" id="PS51257">
    <property type="entry name" value="PROKAR_LIPOPROTEIN"/>
    <property type="match status" value="1"/>
</dbReference>
<feature type="domain" description="TNase-like" evidence="5">
    <location>
        <begin position="33"/>
        <end position="176"/>
    </location>
</feature>